<dbReference type="EMBL" id="BRXY01000201">
    <property type="protein sequence ID" value="GMH76924.1"/>
    <property type="molecule type" value="Genomic_DNA"/>
</dbReference>
<comment type="caution">
    <text evidence="2">The sequence shown here is derived from an EMBL/GenBank/DDBJ whole genome shotgun (WGS) entry which is preliminary data.</text>
</comment>
<keyword evidence="1" id="KW-0732">Signal</keyword>
<dbReference type="AlphaFoldDB" id="A0A9W7ED47"/>
<feature type="chain" id="PRO_5040735484" description="NAD-dependent epimerase/dehydratase domain-containing protein" evidence="1">
    <location>
        <begin position="17"/>
        <end position="334"/>
    </location>
</feature>
<feature type="signal peptide" evidence="1">
    <location>
        <begin position="1"/>
        <end position="16"/>
    </location>
</feature>
<protein>
    <recommendedName>
        <fullName evidence="4">NAD-dependent epimerase/dehydratase domain-containing protein</fullName>
    </recommendedName>
</protein>
<proteinExistence type="predicted"/>
<dbReference type="SUPFAM" id="SSF51735">
    <property type="entry name" value="NAD(P)-binding Rossmann-fold domains"/>
    <property type="match status" value="1"/>
</dbReference>
<dbReference type="PANTHER" id="PTHR43000">
    <property type="entry name" value="DTDP-D-GLUCOSE 4,6-DEHYDRATASE-RELATED"/>
    <property type="match status" value="1"/>
</dbReference>
<gene>
    <name evidence="2" type="ORF">TrST_g598</name>
</gene>
<organism evidence="2 3">
    <name type="scientific">Triparma strigata</name>
    <dbReference type="NCBI Taxonomy" id="1606541"/>
    <lineage>
        <taxon>Eukaryota</taxon>
        <taxon>Sar</taxon>
        <taxon>Stramenopiles</taxon>
        <taxon>Ochrophyta</taxon>
        <taxon>Bolidophyceae</taxon>
        <taxon>Parmales</taxon>
        <taxon>Triparmaceae</taxon>
        <taxon>Triparma</taxon>
    </lineage>
</organism>
<evidence type="ECO:0000313" key="3">
    <source>
        <dbReference type="Proteomes" id="UP001165085"/>
    </source>
</evidence>
<dbReference type="OrthoDB" id="419598at2759"/>
<dbReference type="InterPro" id="IPR036291">
    <property type="entry name" value="NAD(P)-bd_dom_sf"/>
</dbReference>
<evidence type="ECO:0000313" key="2">
    <source>
        <dbReference type="EMBL" id="GMH76924.1"/>
    </source>
</evidence>
<accession>A0A9W7ED47</accession>
<dbReference type="Proteomes" id="UP001165085">
    <property type="component" value="Unassembled WGS sequence"/>
</dbReference>
<evidence type="ECO:0000256" key="1">
    <source>
        <dbReference type="SAM" id="SignalP"/>
    </source>
</evidence>
<reference evidence="3" key="1">
    <citation type="journal article" date="2023" name="Commun. Biol.">
        <title>Genome analysis of Parmales, the sister group of diatoms, reveals the evolutionary specialization of diatoms from phago-mixotrophs to photoautotrophs.</title>
        <authorList>
            <person name="Ban H."/>
            <person name="Sato S."/>
            <person name="Yoshikawa S."/>
            <person name="Yamada K."/>
            <person name="Nakamura Y."/>
            <person name="Ichinomiya M."/>
            <person name="Sato N."/>
            <person name="Blanc-Mathieu R."/>
            <person name="Endo H."/>
            <person name="Kuwata A."/>
            <person name="Ogata H."/>
        </authorList>
    </citation>
    <scope>NUCLEOTIDE SEQUENCE [LARGE SCALE GENOMIC DNA]</scope>
    <source>
        <strain evidence="3">NIES 3701</strain>
    </source>
</reference>
<dbReference type="Gene3D" id="3.40.50.720">
    <property type="entry name" value="NAD(P)-binding Rossmann-like Domain"/>
    <property type="match status" value="1"/>
</dbReference>
<keyword evidence="3" id="KW-1185">Reference proteome</keyword>
<name>A0A9W7ED47_9STRA</name>
<evidence type="ECO:0008006" key="4">
    <source>
        <dbReference type="Google" id="ProtNLM"/>
    </source>
</evidence>
<sequence>MKVVFVTSLLAGTASAWHALIVQNKGGGHGELGFQLAKKIASEGHTCTLLQDTACKSESAPFSEYSTLPSSVTVEPHDFNLPYTPQTEYSYVWDNFSSNPESPLTSSLLEHFKNSPPLRYNYISSAGIYSPPKDFGSDTCGPLLETFDVNPEKGQTKVENALKASKIPTFCYRPQYIYGPSQNKYVYLDYYFDRICNSLPLPIPGSGSQLASLTNAVSVASLLYCGKESHESNFEVFNCGASDLHTYNEIAELISEVVNKPVKIVNDIEGKGSFPFRPNNFYVKPSKIIKELNWEELPTSLKSDLEWYYEDWKVRREGKEVDVEKDLEAMGSKA</sequence>